<dbReference type="Proteomes" id="UP000266701">
    <property type="component" value="Unassembled WGS sequence"/>
</dbReference>
<gene>
    <name evidence="1" type="ORF">BC353_18295</name>
</gene>
<evidence type="ECO:0000313" key="2">
    <source>
        <dbReference type="Proteomes" id="UP000266701"/>
    </source>
</evidence>
<dbReference type="AlphaFoldDB" id="A0A395TC82"/>
<organism evidence="1 2">
    <name type="scientific">Vibrio cholerae</name>
    <dbReference type="NCBI Taxonomy" id="666"/>
    <lineage>
        <taxon>Bacteria</taxon>
        <taxon>Pseudomonadati</taxon>
        <taxon>Pseudomonadota</taxon>
        <taxon>Gammaproteobacteria</taxon>
        <taxon>Vibrionales</taxon>
        <taxon>Vibrionaceae</taxon>
        <taxon>Vibrio</taxon>
    </lineage>
</organism>
<name>A0A395TC82_VIBCL</name>
<accession>A0A395TC82</accession>
<evidence type="ECO:0000313" key="1">
    <source>
        <dbReference type="EMBL" id="RGP81984.1"/>
    </source>
</evidence>
<sequence>MHFANFDFAICNKNRISSFVYECGCNETVRFLPGFHAKVDNEKLARNLHLLD</sequence>
<proteinExistence type="predicted"/>
<reference evidence="1 2" key="1">
    <citation type="journal article" date="2017" name="Emerg. Infect. Dis.">
        <title>Carbapenemase VCC-1-Producing Vibrio cholerae in Coastal Waters of Germany.</title>
        <authorList>
            <person name="Hammerl J.A."/>
            <person name="Jackel C."/>
            <person name="Bortolaia V."/>
            <person name="Schwartz K."/>
            <person name="Bier N."/>
            <person name="Hendriksen R.S."/>
            <person name="Guerra B."/>
            <person name="Strauch E."/>
        </authorList>
    </citation>
    <scope>NUCLEOTIDE SEQUENCE [LARGE SCALE GENOMIC DNA]</scope>
    <source>
        <strain evidence="1 2">VN-2825</strain>
    </source>
</reference>
<comment type="caution">
    <text evidence="1">The sequence shown here is derived from an EMBL/GenBank/DDBJ whole genome shotgun (WGS) entry which is preliminary data.</text>
</comment>
<dbReference type="EMBL" id="MCBA01000212">
    <property type="protein sequence ID" value="RGP81984.1"/>
    <property type="molecule type" value="Genomic_DNA"/>
</dbReference>
<protein>
    <submittedName>
        <fullName evidence="1">Uncharacterized protein</fullName>
    </submittedName>
</protein>